<dbReference type="InterPro" id="IPR004010">
    <property type="entry name" value="Double_Cache_2"/>
</dbReference>
<organism evidence="3 4">
    <name type="scientific">Streptohalobacillus salinus</name>
    <dbReference type="NCBI Taxonomy" id="621096"/>
    <lineage>
        <taxon>Bacteria</taxon>
        <taxon>Bacillati</taxon>
        <taxon>Bacillota</taxon>
        <taxon>Bacilli</taxon>
        <taxon>Bacillales</taxon>
        <taxon>Bacillaceae</taxon>
        <taxon>Streptohalobacillus</taxon>
    </lineage>
</organism>
<keyword evidence="4" id="KW-1185">Reference proteome</keyword>
<dbReference type="SMART" id="SM00267">
    <property type="entry name" value="GGDEF"/>
    <property type="match status" value="1"/>
</dbReference>
<dbReference type="Pfam" id="PF08269">
    <property type="entry name" value="dCache_2"/>
    <property type="match status" value="1"/>
</dbReference>
<dbReference type="Gene3D" id="3.30.450.20">
    <property type="entry name" value="PAS domain"/>
    <property type="match status" value="1"/>
</dbReference>
<dbReference type="Gene3D" id="3.30.70.270">
    <property type="match status" value="1"/>
</dbReference>
<keyword evidence="1" id="KW-0812">Transmembrane</keyword>
<dbReference type="PROSITE" id="PS50887">
    <property type="entry name" value="GGDEF"/>
    <property type="match status" value="1"/>
</dbReference>
<proteinExistence type="predicted"/>
<sequence>MKKRTQYRLMSVAVAITISLVIIILHIVSHRETQEIYTNQMEHLALNIKKDFLHDTVNNVIGEIEHLRESKRNIYQINTNHRLNRFQEALRMTDVAFVDFYVSEFEEEKFEDLWSGLLYNKATQELLYTTEENKGDLAELIHEFNTNLSAQATIEKGDLVGVFGVHNHYIDTVIKTEIKTMLHQQTYANDAYIWVNEVVDYNGGDDYAVRRIHPNLKDTEGMYLSTDAEDLVGNKPYQEELNGINQEGELFFTYFFKEMKSDSISEKVTYAKLYEPYDWIIAMGVHLNDIEHYVNVVNEESDARLSGVIARLLIYLTVAALFGFFLLYIVSELNLTRTTSRLEREANFDPLTDVYSRRYGERLLEESFSRYQLLNESFVIVMIDIDNFKEINDHYGHEAGDDVLRALSKQLKASVNKSEFVIRWGGDEFILILKETDEQLMPRLNDLKEQLSNRAVTTNNDEIFTSVSIGATHFAPSDIDPLKSVARADKMMYQSKHDGEVYINYER</sequence>
<comment type="caution">
    <text evidence="3">The sequence shown here is derived from an EMBL/GenBank/DDBJ whole genome shotgun (WGS) entry which is preliminary data.</text>
</comment>
<gene>
    <name evidence="3" type="ORF">DES38_10798</name>
</gene>
<dbReference type="SUPFAM" id="SSF55073">
    <property type="entry name" value="Nucleotide cyclase"/>
    <property type="match status" value="1"/>
</dbReference>
<dbReference type="NCBIfam" id="TIGR00254">
    <property type="entry name" value="GGDEF"/>
    <property type="match status" value="1"/>
</dbReference>
<dbReference type="InterPro" id="IPR050469">
    <property type="entry name" value="Diguanylate_Cyclase"/>
</dbReference>
<keyword evidence="1" id="KW-0472">Membrane</keyword>
<evidence type="ECO:0000256" key="1">
    <source>
        <dbReference type="SAM" id="Phobius"/>
    </source>
</evidence>
<dbReference type="CDD" id="cd01949">
    <property type="entry name" value="GGDEF"/>
    <property type="match status" value="1"/>
</dbReference>
<dbReference type="OrthoDB" id="9759607at2"/>
<feature type="transmembrane region" description="Helical" evidence="1">
    <location>
        <begin position="312"/>
        <end position="331"/>
    </location>
</feature>
<dbReference type="Proteomes" id="UP000247922">
    <property type="component" value="Unassembled WGS sequence"/>
</dbReference>
<feature type="domain" description="GGDEF" evidence="2">
    <location>
        <begin position="376"/>
        <end position="507"/>
    </location>
</feature>
<dbReference type="InterPro" id="IPR000160">
    <property type="entry name" value="GGDEF_dom"/>
</dbReference>
<accession>A0A2V3WBQ5</accession>
<protein>
    <submittedName>
        <fullName evidence="3">Diguanylate cyclase</fullName>
    </submittedName>
</protein>
<dbReference type="InterPro" id="IPR043128">
    <property type="entry name" value="Rev_trsase/Diguanyl_cyclase"/>
</dbReference>
<dbReference type="InterPro" id="IPR029787">
    <property type="entry name" value="Nucleotide_cyclase"/>
</dbReference>
<dbReference type="PANTHER" id="PTHR45138">
    <property type="entry name" value="REGULATORY COMPONENTS OF SENSORY TRANSDUCTION SYSTEM"/>
    <property type="match status" value="1"/>
</dbReference>
<dbReference type="RefSeq" id="WP_110251527.1">
    <property type="nucleotide sequence ID" value="NZ_QJJR01000007.1"/>
</dbReference>
<name>A0A2V3WBQ5_9BACI</name>
<dbReference type="PANTHER" id="PTHR45138:SF9">
    <property type="entry name" value="DIGUANYLATE CYCLASE DGCM-RELATED"/>
    <property type="match status" value="1"/>
</dbReference>
<dbReference type="FunFam" id="3.30.70.270:FF:000001">
    <property type="entry name" value="Diguanylate cyclase domain protein"/>
    <property type="match status" value="1"/>
</dbReference>
<evidence type="ECO:0000313" key="4">
    <source>
        <dbReference type="Proteomes" id="UP000247922"/>
    </source>
</evidence>
<evidence type="ECO:0000259" key="2">
    <source>
        <dbReference type="PROSITE" id="PS50887"/>
    </source>
</evidence>
<keyword evidence="1" id="KW-1133">Transmembrane helix</keyword>
<dbReference type="AlphaFoldDB" id="A0A2V3WBQ5"/>
<dbReference type="Pfam" id="PF00990">
    <property type="entry name" value="GGDEF"/>
    <property type="match status" value="1"/>
</dbReference>
<feature type="transmembrane region" description="Helical" evidence="1">
    <location>
        <begin position="7"/>
        <end position="28"/>
    </location>
</feature>
<evidence type="ECO:0000313" key="3">
    <source>
        <dbReference type="EMBL" id="PXW90966.1"/>
    </source>
</evidence>
<dbReference type="GO" id="GO:0052621">
    <property type="term" value="F:diguanylate cyclase activity"/>
    <property type="evidence" value="ECO:0007669"/>
    <property type="project" value="TreeGrafter"/>
</dbReference>
<dbReference type="EMBL" id="QJJR01000007">
    <property type="protein sequence ID" value="PXW90966.1"/>
    <property type="molecule type" value="Genomic_DNA"/>
</dbReference>
<reference evidence="3 4" key="1">
    <citation type="submission" date="2018-05" db="EMBL/GenBank/DDBJ databases">
        <title>Genomic Encyclopedia of Type Strains, Phase IV (KMG-IV): sequencing the most valuable type-strain genomes for metagenomic binning, comparative biology and taxonomic classification.</title>
        <authorList>
            <person name="Goeker M."/>
        </authorList>
    </citation>
    <scope>NUCLEOTIDE SEQUENCE [LARGE SCALE GENOMIC DNA]</scope>
    <source>
        <strain evidence="3 4">DSM 22440</strain>
    </source>
</reference>